<dbReference type="STRING" id="237609.PSAKL28_38670"/>
<evidence type="ECO:0000256" key="2">
    <source>
        <dbReference type="ARBA" id="ARBA00022679"/>
    </source>
</evidence>
<evidence type="ECO:0000313" key="7">
    <source>
        <dbReference type="EMBL" id="RWU24938.1"/>
    </source>
</evidence>
<dbReference type="GO" id="GO:0008033">
    <property type="term" value="P:tRNA processing"/>
    <property type="evidence" value="ECO:0007669"/>
    <property type="project" value="UniProtKB-KW"/>
</dbReference>
<comment type="similarity">
    <text evidence="5">Belongs to the TDD superfamily. DTWD2 family.</text>
</comment>
<keyword evidence="3" id="KW-0949">S-adenosyl-L-methionine</keyword>
<dbReference type="InterPro" id="IPR005636">
    <property type="entry name" value="DTW"/>
</dbReference>
<evidence type="ECO:0000313" key="8">
    <source>
        <dbReference type="Proteomes" id="UP000288983"/>
    </source>
</evidence>
<protein>
    <recommendedName>
        <fullName evidence="1">tRNA-uridine aminocarboxypropyltransferase</fullName>
        <ecNumber evidence="1">2.5.1.25</ecNumber>
    </recommendedName>
</protein>
<keyword evidence="4" id="KW-0819">tRNA processing</keyword>
<organism evidence="7 8">
    <name type="scientific">Pseudomonas alkylphenolica</name>
    <dbReference type="NCBI Taxonomy" id="237609"/>
    <lineage>
        <taxon>Bacteria</taxon>
        <taxon>Pseudomonadati</taxon>
        <taxon>Pseudomonadota</taxon>
        <taxon>Gammaproteobacteria</taxon>
        <taxon>Pseudomonadales</taxon>
        <taxon>Pseudomonadaceae</taxon>
        <taxon>Pseudomonas</taxon>
    </lineage>
</organism>
<evidence type="ECO:0000259" key="6">
    <source>
        <dbReference type="SMART" id="SM01144"/>
    </source>
</evidence>
<proteinExistence type="inferred from homology"/>
<name>A0A443ZVH8_9PSED</name>
<reference evidence="7 8" key="1">
    <citation type="submission" date="2018-06" db="EMBL/GenBank/DDBJ databases">
        <title>Bacteria isolated from soil of Wuhan.</title>
        <authorList>
            <person name="Wei X."/>
            <person name="Chunhua H."/>
        </authorList>
    </citation>
    <scope>NUCLEOTIDE SEQUENCE [LARGE SCALE GENOMIC DNA]</scope>
    <source>
        <strain evidence="8">xwS2</strain>
    </source>
</reference>
<gene>
    <name evidence="7" type="ORF">DM813_04115</name>
</gene>
<feature type="domain" description="DTW" evidence="6">
    <location>
        <begin position="2"/>
        <end position="189"/>
    </location>
</feature>
<dbReference type="RefSeq" id="WP_128322152.1">
    <property type="nucleotide sequence ID" value="NZ_QJRG01000034.1"/>
</dbReference>
<dbReference type="EMBL" id="QJRG01000034">
    <property type="protein sequence ID" value="RWU24938.1"/>
    <property type="molecule type" value="Genomic_DNA"/>
</dbReference>
<keyword evidence="2" id="KW-0808">Transferase</keyword>
<dbReference type="EC" id="2.5.1.25" evidence="1"/>
<evidence type="ECO:0000256" key="1">
    <source>
        <dbReference type="ARBA" id="ARBA00012386"/>
    </source>
</evidence>
<sequence length="199" mass="21936">MSRIQCERCLRPQAHCLCPLIPLLNSRTRVLLLQHPSEVRHALNTAKLAALGLSNAQLRVGEVFEDLEELLVVPGYRSALLFPGEGAQPLTAYAEESNEHPWQLVVPDGTWRKASKLLHLNPALAALPRVTLAQVQPSRYRLRKAPAEGALSTLEAVVQALNVLEAPACFDALLKPFDALIEGQISAMGQETYTRNHVR</sequence>
<evidence type="ECO:0000256" key="3">
    <source>
        <dbReference type="ARBA" id="ARBA00022691"/>
    </source>
</evidence>
<dbReference type="InterPro" id="IPR039262">
    <property type="entry name" value="DTWD2/TAPT"/>
</dbReference>
<dbReference type="PANTHER" id="PTHR21392">
    <property type="entry name" value="TRNA-URIDINE AMINOCARBOXYPROPYLTRANSFERASE 2"/>
    <property type="match status" value="1"/>
</dbReference>
<dbReference type="GO" id="GO:0016432">
    <property type="term" value="F:tRNA-uridine aminocarboxypropyltransferase activity"/>
    <property type="evidence" value="ECO:0007669"/>
    <property type="project" value="UniProtKB-EC"/>
</dbReference>
<dbReference type="AlphaFoldDB" id="A0A443ZVH8"/>
<dbReference type="SMART" id="SM01144">
    <property type="entry name" value="DTW"/>
    <property type="match status" value="1"/>
</dbReference>
<dbReference type="PANTHER" id="PTHR21392:SF0">
    <property type="entry name" value="TRNA-URIDINE AMINOCARBOXYPROPYLTRANSFERASE 2"/>
    <property type="match status" value="1"/>
</dbReference>
<dbReference type="Proteomes" id="UP000288983">
    <property type="component" value="Unassembled WGS sequence"/>
</dbReference>
<evidence type="ECO:0000256" key="4">
    <source>
        <dbReference type="ARBA" id="ARBA00022694"/>
    </source>
</evidence>
<dbReference type="Pfam" id="PF03942">
    <property type="entry name" value="DTW"/>
    <property type="match status" value="1"/>
</dbReference>
<accession>A0A443ZVH8</accession>
<evidence type="ECO:0000256" key="5">
    <source>
        <dbReference type="ARBA" id="ARBA00034489"/>
    </source>
</evidence>
<comment type="caution">
    <text evidence="7">The sequence shown here is derived from an EMBL/GenBank/DDBJ whole genome shotgun (WGS) entry which is preliminary data.</text>
</comment>
<dbReference type="OrthoDB" id="268835at2"/>